<organism evidence="8 9">
    <name type="scientific">Bifidobacterium panos</name>
    <dbReference type="NCBI Taxonomy" id="2675321"/>
    <lineage>
        <taxon>Bacteria</taxon>
        <taxon>Bacillati</taxon>
        <taxon>Actinomycetota</taxon>
        <taxon>Actinomycetes</taxon>
        <taxon>Bifidobacteriales</taxon>
        <taxon>Bifidobacteriaceae</taxon>
        <taxon>Bifidobacterium</taxon>
    </lineage>
</organism>
<evidence type="ECO:0000313" key="9">
    <source>
        <dbReference type="Proteomes" id="UP000553756"/>
    </source>
</evidence>
<evidence type="ECO:0000259" key="7">
    <source>
        <dbReference type="PROSITE" id="PS51898"/>
    </source>
</evidence>
<evidence type="ECO:0000256" key="1">
    <source>
        <dbReference type="ARBA" id="ARBA00008857"/>
    </source>
</evidence>
<gene>
    <name evidence="8" type="ORF">G1C94_0103</name>
</gene>
<reference evidence="8 9" key="1">
    <citation type="submission" date="2020-02" db="EMBL/GenBank/DDBJ databases">
        <title>Characterization of phylogenetic diversity of novel bifidobacterial species isolated in Czech ZOOs.</title>
        <authorList>
            <person name="Lugli G.A."/>
            <person name="Vera N.B."/>
            <person name="Ventura M."/>
        </authorList>
    </citation>
    <scope>NUCLEOTIDE SEQUENCE [LARGE SCALE GENOMIC DNA]</scope>
    <source>
        <strain evidence="8 9">DSM 109963</strain>
    </source>
</reference>
<keyword evidence="2" id="KW-0229">DNA integration</keyword>
<dbReference type="EMBL" id="JAAIIJ010000002">
    <property type="protein sequence ID" value="NMN01482.1"/>
    <property type="molecule type" value="Genomic_DNA"/>
</dbReference>
<dbReference type="InterPro" id="IPR010998">
    <property type="entry name" value="Integrase_recombinase_N"/>
</dbReference>
<comment type="similarity">
    <text evidence="1">Belongs to the 'phage' integrase family.</text>
</comment>
<dbReference type="SUPFAM" id="SSF56349">
    <property type="entry name" value="DNA breaking-rejoining enzymes"/>
    <property type="match status" value="1"/>
</dbReference>
<evidence type="ECO:0000256" key="4">
    <source>
        <dbReference type="ARBA" id="ARBA00023172"/>
    </source>
</evidence>
<dbReference type="InterPro" id="IPR050808">
    <property type="entry name" value="Phage_Integrase"/>
</dbReference>
<feature type="domain" description="Tyr recombinase" evidence="7">
    <location>
        <begin position="204"/>
        <end position="396"/>
    </location>
</feature>
<dbReference type="PANTHER" id="PTHR30629">
    <property type="entry name" value="PROPHAGE INTEGRASE"/>
    <property type="match status" value="1"/>
</dbReference>
<dbReference type="PANTHER" id="PTHR30629:SF2">
    <property type="entry name" value="PROPHAGE INTEGRASE INTS-RELATED"/>
    <property type="match status" value="1"/>
</dbReference>
<evidence type="ECO:0000256" key="5">
    <source>
        <dbReference type="SAM" id="Coils"/>
    </source>
</evidence>
<dbReference type="InterPro" id="IPR002104">
    <property type="entry name" value="Integrase_catalytic"/>
</dbReference>
<dbReference type="Pfam" id="PF26003">
    <property type="entry name" value="Integrase_N_phage"/>
    <property type="match status" value="1"/>
</dbReference>
<dbReference type="InterPro" id="IPR013762">
    <property type="entry name" value="Integrase-like_cat_sf"/>
</dbReference>
<keyword evidence="4" id="KW-0233">DNA recombination</keyword>
<evidence type="ECO:0000256" key="6">
    <source>
        <dbReference type="SAM" id="MobiDB-lite"/>
    </source>
</evidence>
<keyword evidence="9" id="KW-1185">Reference proteome</keyword>
<feature type="region of interest" description="Disordered" evidence="6">
    <location>
        <begin position="264"/>
        <end position="289"/>
    </location>
</feature>
<dbReference type="Pfam" id="PF00589">
    <property type="entry name" value="Phage_integrase"/>
    <property type="match status" value="1"/>
</dbReference>
<accession>A0ABX1SWC1</accession>
<dbReference type="PROSITE" id="PS51898">
    <property type="entry name" value="TYR_RECOMBINASE"/>
    <property type="match status" value="1"/>
</dbReference>
<dbReference type="Proteomes" id="UP000553756">
    <property type="component" value="Unassembled WGS sequence"/>
</dbReference>
<dbReference type="Gene3D" id="1.10.150.130">
    <property type="match status" value="1"/>
</dbReference>
<protein>
    <submittedName>
        <fullName evidence="8">Site-specific recombinase, phage integrase family</fullName>
    </submittedName>
</protein>
<evidence type="ECO:0000313" key="8">
    <source>
        <dbReference type="EMBL" id="NMN01482.1"/>
    </source>
</evidence>
<sequence>MDIPKNIPIRNGLKYMARTKDTFGSTEKTPSGKYRGTYANPIKGGKPARIKSPTFETKREAYAWLAEEKELVRLHRLGKQRWLPPKERRKKEEAEWVKQHQPFMPYAAKAVAEFSINKTEGTKRKLREALSHIDEMGFTHGTIAEITRENIETWYETKMNDKPSSKRRTYMLLKRILRKAINEGIINENPCVLPNPKVPQSKRQSVEPATGDQLRIIYQNMPEYTRIFVYVAAFCGLRINEVCALQLKDIDLKRKILHVRHSVGRGDHDRGERRLKETKTPTSSSDLVIPDPLVPLLEERMGRQPNDPESMLIESRAEGRRIISDNTVREHFETAARIAGRPDLTPHQLKALFTDTLINEGGLSPRETADAARHTSETINFIYQRDKATRQREGINKAMQTLMPRNAAQVEAEIREAEERLARLKTELAKMSHQAA</sequence>
<dbReference type="InterPro" id="IPR011010">
    <property type="entry name" value="DNA_brk_join_enz"/>
</dbReference>
<dbReference type="Gene3D" id="1.10.443.10">
    <property type="entry name" value="Intergrase catalytic core"/>
    <property type="match status" value="1"/>
</dbReference>
<comment type="caution">
    <text evidence="8">The sequence shown here is derived from an EMBL/GenBank/DDBJ whole genome shotgun (WGS) entry which is preliminary data.</text>
</comment>
<name>A0ABX1SWC1_9BIFI</name>
<feature type="coiled-coil region" evidence="5">
    <location>
        <begin position="407"/>
        <end position="434"/>
    </location>
</feature>
<keyword evidence="3" id="KW-0238">DNA-binding</keyword>
<feature type="compositionally biased region" description="Basic and acidic residues" evidence="6">
    <location>
        <begin position="264"/>
        <end position="279"/>
    </location>
</feature>
<keyword evidence="5" id="KW-0175">Coiled coil</keyword>
<proteinExistence type="inferred from homology"/>
<evidence type="ECO:0000256" key="3">
    <source>
        <dbReference type="ARBA" id="ARBA00023125"/>
    </source>
</evidence>
<dbReference type="InterPro" id="IPR058717">
    <property type="entry name" value="Phage_L5_Integrase_N"/>
</dbReference>
<evidence type="ECO:0000256" key="2">
    <source>
        <dbReference type="ARBA" id="ARBA00022908"/>
    </source>
</evidence>